<proteinExistence type="predicted"/>
<gene>
    <name evidence="1" type="ORF">EIN_077110</name>
</gene>
<dbReference type="AlphaFoldDB" id="A0A0A1TUC6"/>
<evidence type="ECO:0000313" key="1">
    <source>
        <dbReference type="EMBL" id="ELP83576.1"/>
    </source>
</evidence>
<dbReference type="KEGG" id="eiv:EIN_077110"/>
<name>A0A0A1TUC6_ENTIV</name>
<organism evidence="1 2">
    <name type="scientific">Entamoeba invadens IP1</name>
    <dbReference type="NCBI Taxonomy" id="370355"/>
    <lineage>
        <taxon>Eukaryota</taxon>
        <taxon>Amoebozoa</taxon>
        <taxon>Evosea</taxon>
        <taxon>Archamoebae</taxon>
        <taxon>Mastigamoebida</taxon>
        <taxon>Entamoebidae</taxon>
        <taxon>Entamoeba</taxon>
    </lineage>
</organism>
<dbReference type="EMBL" id="KB207261">
    <property type="protein sequence ID" value="ELP83576.1"/>
    <property type="molecule type" value="Genomic_DNA"/>
</dbReference>
<reference evidence="1 2" key="1">
    <citation type="submission" date="2012-10" db="EMBL/GenBank/DDBJ databases">
        <authorList>
            <person name="Zafar N."/>
            <person name="Inman J."/>
            <person name="Hall N."/>
            <person name="Lorenzi H."/>
            <person name="Caler E."/>
        </authorList>
    </citation>
    <scope>NUCLEOTIDE SEQUENCE [LARGE SCALE GENOMIC DNA]</scope>
    <source>
        <strain evidence="1 2">IP1</strain>
    </source>
</reference>
<protein>
    <submittedName>
        <fullName evidence="1">Uncharacterized protein</fullName>
    </submittedName>
</protein>
<dbReference type="RefSeq" id="XP_004182922.1">
    <property type="nucleotide sequence ID" value="XM_004182874.1"/>
</dbReference>
<evidence type="ECO:0000313" key="2">
    <source>
        <dbReference type="Proteomes" id="UP000014680"/>
    </source>
</evidence>
<sequence>MTVIVDVLTVINISFIISYIKKSFWIDGNKVSIIGWFKVSLGDYKIFAIKRNLFGNSVDKKTVIELKMRNGKLEVNNEAQCVMSKPVEYGTWYRIGVMNDFLTLYIDGTSELRRTH</sequence>
<dbReference type="GeneID" id="14882562"/>
<dbReference type="VEuPathDB" id="AmoebaDB:EIN_077110"/>
<dbReference type="Proteomes" id="UP000014680">
    <property type="component" value="Unassembled WGS sequence"/>
</dbReference>
<accession>A0A0A1TUC6</accession>
<keyword evidence="2" id="KW-1185">Reference proteome</keyword>